<evidence type="ECO:0000313" key="2">
    <source>
        <dbReference type="EMBL" id="QHZ59878.1"/>
    </source>
</evidence>
<accession>A0A6C0R0Z2</accession>
<dbReference type="Proteomes" id="UP000479357">
    <property type="component" value="Segment"/>
</dbReference>
<dbReference type="SUPFAM" id="SSF159006">
    <property type="entry name" value="YopX-like"/>
    <property type="match status" value="1"/>
</dbReference>
<evidence type="ECO:0000259" key="1">
    <source>
        <dbReference type="Pfam" id="PF09643"/>
    </source>
</evidence>
<dbReference type="EMBL" id="MN877442">
    <property type="protein sequence ID" value="QHZ59878.1"/>
    <property type="molecule type" value="Genomic_DNA"/>
</dbReference>
<reference evidence="2 3" key="1">
    <citation type="submission" date="2019-12" db="EMBL/GenBank/DDBJ databases">
        <title>Alteromonas phage V22 represents a new genus of marine bacteriophages that requires a novel tail fiber chaperone for host recognition.</title>
        <authorList>
            <person name="Gonzalez-Serrano R."/>
            <person name="Dunne M."/>
            <person name="Rosselli R."/>
            <person name="Martin-Cuadrado A.-B."/>
            <person name="Grosboillot V."/>
            <person name="Zinsli L."/>
            <person name="Roda-Garcia J.J."/>
            <person name="Loessner M.J."/>
            <person name="Rodriguez-Valera F."/>
        </authorList>
    </citation>
    <scope>NUCLEOTIDE SEQUENCE [LARGE SCALE GENOMIC DNA]</scope>
</reference>
<dbReference type="KEGG" id="vg:55626572"/>
<feature type="domain" description="YopX protein" evidence="1">
    <location>
        <begin position="23"/>
        <end position="64"/>
    </location>
</feature>
<dbReference type="GeneID" id="55626572"/>
<sequence length="101" mass="11691">MREIKFRQYTGKLGMEYFGLDDIGVAEGMVDPMPCVMQYTGLKDKNGVELYEGDLYLHWGDIVRADYHSVIYDNMQYTLLDGDFEIIGNTYENPELLEGDF</sequence>
<protein>
    <submittedName>
        <fullName evidence="2">YopX-like protein</fullName>
    </submittedName>
</protein>
<dbReference type="InterPro" id="IPR023385">
    <property type="entry name" value="YopX-like_C"/>
</dbReference>
<evidence type="ECO:0000313" key="3">
    <source>
        <dbReference type="Proteomes" id="UP000479357"/>
    </source>
</evidence>
<dbReference type="InterPro" id="IPR019096">
    <property type="entry name" value="YopX_protein"/>
</dbReference>
<organism evidence="2 3">
    <name type="scientific">Alteromonas phage vB_AmeM_PT11-V22</name>
    <dbReference type="NCBI Taxonomy" id="2704031"/>
    <lineage>
        <taxon>Viruses</taxon>
        <taxon>Duplodnaviria</taxon>
        <taxon>Heunggongvirae</taxon>
        <taxon>Uroviricota</taxon>
        <taxon>Caudoviricetes</taxon>
        <taxon>Myoalterovirus</taxon>
        <taxon>Myoalterovirus PT11V22</taxon>
    </lineage>
</organism>
<dbReference type="Pfam" id="PF09643">
    <property type="entry name" value="YopX"/>
    <property type="match status" value="1"/>
</dbReference>
<proteinExistence type="predicted"/>
<keyword evidence="3" id="KW-1185">Reference proteome</keyword>
<dbReference type="Gene3D" id="2.30.30.290">
    <property type="entry name" value="YopX-like domains"/>
    <property type="match status" value="1"/>
</dbReference>
<dbReference type="RefSeq" id="YP_009855832.1">
    <property type="nucleotide sequence ID" value="NC_048847.1"/>
</dbReference>
<name>A0A6C0R0Z2_9CAUD</name>